<reference evidence="1" key="1">
    <citation type="submission" date="2021-02" db="EMBL/GenBank/DDBJ databases">
        <authorList>
            <person name="Cremers G."/>
            <person name="Picone N."/>
        </authorList>
    </citation>
    <scope>NUCLEOTIDE SEQUENCE</scope>
    <source>
        <strain evidence="1">PQ17</strain>
    </source>
</reference>
<dbReference type="AlphaFoldDB" id="A0A8J2BHM1"/>
<dbReference type="EMBL" id="CAJNOB010000011">
    <property type="protein sequence ID" value="CAF0695366.1"/>
    <property type="molecule type" value="Genomic_DNA"/>
</dbReference>
<gene>
    <name evidence="1" type="ORF">MPNT_190018</name>
</gene>
<proteinExistence type="predicted"/>
<protein>
    <submittedName>
        <fullName evidence="1">Uncharacterized protein</fullName>
    </submittedName>
</protein>
<keyword evidence="2" id="KW-1185">Reference proteome</keyword>
<comment type="caution">
    <text evidence="1">The sequence shown here is derived from an EMBL/GenBank/DDBJ whole genome shotgun (WGS) entry which is preliminary data.</text>
</comment>
<sequence length="79" mass="9104">MRFGFEYREAAWAIQSRSILLVDPNEITDHCGARIPWGHRFIVCRALREEIRAEPHAKKAFEAFVQESTLFSLTRRGGG</sequence>
<accession>A0A8J2BHM1</accession>
<evidence type="ECO:0000313" key="2">
    <source>
        <dbReference type="Proteomes" id="UP000663859"/>
    </source>
</evidence>
<organism evidence="1 2">
    <name type="scientific">Candidatus Methylacidithermus pantelleriae</name>
    <dbReference type="NCBI Taxonomy" id="2744239"/>
    <lineage>
        <taxon>Bacteria</taxon>
        <taxon>Pseudomonadati</taxon>
        <taxon>Verrucomicrobiota</taxon>
        <taxon>Methylacidiphilae</taxon>
        <taxon>Methylacidiphilales</taxon>
        <taxon>Methylacidiphilaceae</taxon>
        <taxon>Candidatus Methylacidithermus</taxon>
    </lineage>
</organism>
<evidence type="ECO:0000313" key="1">
    <source>
        <dbReference type="EMBL" id="CAF0695366.1"/>
    </source>
</evidence>
<dbReference type="Proteomes" id="UP000663859">
    <property type="component" value="Unassembled WGS sequence"/>
</dbReference>
<name>A0A8J2BHM1_9BACT</name>